<dbReference type="OrthoDB" id="2151789at2759"/>
<dbReference type="PROSITE" id="PS51387">
    <property type="entry name" value="FAD_PCMH"/>
    <property type="match status" value="1"/>
</dbReference>
<evidence type="ECO:0000313" key="7">
    <source>
        <dbReference type="EMBL" id="PVI03626.1"/>
    </source>
</evidence>
<keyword evidence="3" id="KW-0274">FAD</keyword>
<dbReference type="InterPro" id="IPR016167">
    <property type="entry name" value="FAD-bd_PCMH_sub1"/>
</dbReference>
<keyword evidence="2" id="KW-0285">Flavoprotein</keyword>
<dbReference type="PANTHER" id="PTHR42973">
    <property type="entry name" value="BINDING OXIDOREDUCTASE, PUTATIVE (AFU_ORTHOLOGUE AFUA_1G17690)-RELATED"/>
    <property type="match status" value="1"/>
</dbReference>
<dbReference type="InterPro" id="IPR036318">
    <property type="entry name" value="FAD-bd_PCMH-like_sf"/>
</dbReference>
<dbReference type="PANTHER" id="PTHR42973:SF53">
    <property type="entry name" value="FAD-BINDING PCMH-TYPE DOMAIN-CONTAINING PROTEIN-RELATED"/>
    <property type="match status" value="1"/>
</dbReference>
<keyword evidence="5" id="KW-0732">Signal</keyword>
<keyword evidence="8" id="KW-1185">Reference proteome</keyword>
<reference evidence="7 8" key="1">
    <citation type="journal article" date="2018" name="Sci. Rep.">
        <title>Comparative genomics provides insights into the lifestyle and reveals functional heterogeneity of dark septate endophytic fungi.</title>
        <authorList>
            <person name="Knapp D.G."/>
            <person name="Nemeth J.B."/>
            <person name="Barry K."/>
            <person name="Hainaut M."/>
            <person name="Henrissat B."/>
            <person name="Johnson J."/>
            <person name="Kuo A."/>
            <person name="Lim J.H.P."/>
            <person name="Lipzen A."/>
            <person name="Nolan M."/>
            <person name="Ohm R.A."/>
            <person name="Tamas L."/>
            <person name="Grigoriev I.V."/>
            <person name="Spatafora J.W."/>
            <person name="Nagy L.G."/>
            <person name="Kovacs G.M."/>
        </authorList>
    </citation>
    <scope>NUCLEOTIDE SEQUENCE [LARGE SCALE GENOMIC DNA]</scope>
    <source>
        <strain evidence="7 8">DSE2036</strain>
    </source>
</reference>
<comment type="similarity">
    <text evidence="1">Belongs to the oxygen-dependent FAD-linked oxidoreductase family.</text>
</comment>
<protein>
    <submittedName>
        <fullName evidence="7">FAD-binding domain-containing protein</fullName>
    </submittedName>
</protein>
<feature type="chain" id="PRO_5016047255" evidence="5">
    <location>
        <begin position="16"/>
        <end position="496"/>
    </location>
</feature>
<dbReference type="GO" id="GO:0071949">
    <property type="term" value="F:FAD binding"/>
    <property type="evidence" value="ECO:0007669"/>
    <property type="project" value="InterPro"/>
</dbReference>
<dbReference type="Gene3D" id="3.30.465.10">
    <property type="match status" value="1"/>
</dbReference>
<dbReference type="Pfam" id="PF01565">
    <property type="entry name" value="FAD_binding_4"/>
    <property type="match status" value="1"/>
</dbReference>
<dbReference type="EMBL" id="KZ805329">
    <property type="protein sequence ID" value="PVI03626.1"/>
    <property type="molecule type" value="Genomic_DNA"/>
</dbReference>
<evidence type="ECO:0000256" key="5">
    <source>
        <dbReference type="SAM" id="SignalP"/>
    </source>
</evidence>
<dbReference type="AlphaFoldDB" id="A0A2V1E019"/>
<evidence type="ECO:0000256" key="2">
    <source>
        <dbReference type="ARBA" id="ARBA00022630"/>
    </source>
</evidence>
<dbReference type="SUPFAM" id="SSF56176">
    <property type="entry name" value="FAD-binding/transporter-associated domain-like"/>
    <property type="match status" value="1"/>
</dbReference>
<evidence type="ECO:0000259" key="6">
    <source>
        <dbReference type="PROSITE" id="PS51387"/>
    </source>
</evidence>
<dbReference type="Gene3D" id="3.30.43.10">
    <property type="entry name" value="Uridine Diphospho-n-acetylenolpyruvylglucosamine Reductase, domain 2"/>
    <property type="match status" value="1"/>
</dbReference>
<dbReference type="InterPro" id="IPR016166">
    <property type="entry name" value="FAD-bd_PCMH"/>
</dbReference>
<keyword evidence="4" id="KW-0560">Oxidoreductase</keyword>
<feature type="domain" description="FAD-binding PCMH-type" evidence="6">
    <location>
        <begin position="61"/>
        <end position="232"/>
    </location>
</feature>
<proteinExistence type="inferred from homology"/>
<dbReference type="InterPro" id="IPR016169">
    <property type="entry name" value="FAD-bd_PCMH_sub2"/>
</dbReference>
<evidence type="ECO:0000256" key="3">
    <source>
        <dbReference type="ARBA" id="ARBA00022827"/>
    </source>
</evidence>
<dbReference type="InterPro" id="IPR050416">
    <property type="entry name" value="FAD-linked_Oxidoreductase"/>
</dbReference>
<dbReference type="InterPro" id="IPR006094">
    <property type="entry name" value="Oxid_FAD_bind_N"/>
</dbReference>
<dbReference type="Gene3D" id="3.40.462.20">
    <property type="match status" value="1"/>
</dbReference>
<evidence type="ECO:0000256" key="1">
    <source>
        <dbReference type="ARBA" id="ARBA00005466"/>
    </source>
</evidence>
<dbReference type="GO" id="GO:0016491">
    <property type="term" value="F:oxidoreductase activity"/>
    <property type="evidence" value="ECO:0007669"/>
    <property type="project" value="UniProtKB-KW"/>
</dbReference>
<sequence length="496" mass="53354">MLSIWVVSMIGLVASTLTDTPTNKISGCEALEKKFTAKVWFPGSERYENETTIYWSKSVILQPGPLCVFTPFDAHDIATALPILHSNGSQFAVRGNGHMTVKGAASINNGILVALTDLRKLEISSDSEIASLGPGLTWFEVYNWVQKYDRVIVGARYAPVGVSGFLLGGGISFLGPQYGWGANSVVNFEVVTAKGDIIQANKTSNPDLFWALKGGGSNFGIVTRFDVQTHPTGQIYGGTISYDQSNVDVMFRALQAFAEPGGGIDNAKVGMLPNLFINPATGGQTAALSGFFDGPDGSALKNFTENFSGSTAKLRTYADFLGESAAAGGRGDFRGAFHCVSFKSSAQTVSLINDTVTREAVQHLGDVPGAVVSISPQFLGKQWFEAARESGGDAIDIDPTNANLLVLNLVTQWTNAEDDDKIADWVESVIEKMKKKASDLELNFSFIYLNDAQEGSDPFPLYGGGKSLSKLRDVRKRYDPDNIFQIQMPGGFKLGD</sequence>
<organism evidence="7 8">
    <name type="scientific">Periconia macrospinosa</name>
    <dbReference type="NCBI Taxonomy" id="97972"/>
    <lineage>
        <taxon>Eukaryota</taxon>
        <taxon>Fungi</taxon>
        <taxon>Dikarya</taxon>
        <taxon>Ascomycota</taxon>
        <taxon>Pezizomycotina</taxon>
        <taxon>Dothideomycetes</taxon>
        <taxon>Pleosporomycetidae</taxon>
        <taxon>Pleosporales</taxon>
        <taxon>Massarineae</taxon>
        <taxon>Periconiaceae</taxon>
        <taxon>Periconia</taxon>
    </lineage>
</organism>
<name>A0A2V1E019_9PLEO</name>
<gene>
    <name evidence="7" type="ORF">DM02DRAFT_652401</name>
</gene>
<dbReference type="STRING" id="97972.A0A2V1E019"/>
<accession>A0A2V1E019</accession>
<dbReference type="Proteomes" id="UP000244855">
    <property type="component" value="Unassembled WGS sequence"/>
</dbReference>
<evidence type="ECO:0000313" key="8">
    <source>
        <dbReference type="Proteomes" id="UP000244855"/>
    </source>
</evidence>
<evidence type="ECO:0000256" key="4">
    <source>
        <dbReference type="ARBA" id="ARBA00023002"/>
    </source>
</evidence>
<feature type="signal peptide" evidence="5">
    <location>
        <begin position="1"/>
        <end position="15"/>
    </location>
</feature>